<dbReference type="EMBL" id="CP039964">
    <property type="protein sequence ID" value="QCO54976.1"/>
    <property type="molecule type" value="Genomic_DNA"/>
</dbReference>
<feature type="transmembrane region" description="Helical" evidence="6">
    <location>
        <begin position="39"/>
        <end position="65"/>
    </location>
</feature>
<evidence type="ECO:0000256" key="1">
    <source>
        <dbReference type="ARBA" id="ARBA00004651"/>
    </source>
</evidence>
<organism evidence="7 8">
    <name type="scientific">Pseudorhodobacter turbinis</name>
    <dbReference type="NCBI Taxonomy" id="2500533"/>
    <lineage>
        <taxon>Bacteria</taxon>
        <taxon>Pseudomonadati</taxon>
        <taxon>Pseudomonadota</taxon>
        <taxon>Alphaproteobacteria</taxon>
        <taxon>Rhodobacterales</taxon>
        <taxon>Paracoccaceae</taxon>
        <taxon>Pseudorhodobacter</taxon>
    </lineage>
</organism>
<evidence type="ECO:0000256" key="2">
    <source>
        <dbReference type="ARBA" id="ARBA00022475"/>
    </source>
</evidence>
<gene>
    <name evidence="7" type="ORF">EOK75_03730</name>
</gene>
<name>A0A4P8EDS1_9RHOB</name>
<sequence length="201" mass="21254">MTPEPFLALIAVLTPAILSPGPAIIAATQMALAQGREKALPYGLGLAFGASLWCLFALLGMAAVFKLYPPLFQAAKIGGGLYLLYMAVGLWRGARAPLPEAAKRRFGSGFMGGIILNLSNPKPALFYSAVILSIFPDPQGGTMLAAIYATALATELTLYATVTLAMSTNAMRKRYFSAKFWIDTIAAFAMAGLGVMLVLNL</sequence>
<dbReference type="PANTHER" id="PTHR30086:SF19">
    <property type="entry name" value="THREONINE EFFLUX PROTEIN"/>
    <property type="match status" value="1"/>
</dbReference>
<comment type="subcellular location">
    <subcellularLocation>
        <location evidence="1">Cell membrane</location>
        <topology evidence="1">Multi-pass membrane protein</topology>
    </subcellularLocation>
</comment>
<dbReference type="KEGG" id="pseb:EOK75_03730"/>
<protein>
    <submittedName>
        <fullName evidence="7">LysE family translocator</fullName>
    </submittedName>
</protein>
<dbReference type="OrthoDB" id="9804822at2"/>
<dbReference type="RefSeq" id="WP_137192642.1">
    <property type="nucleotide sequence ID" value="NZ_CP039964.1"/>
</dbReference>
<keyword evidence="4 6" id="KW-1133">Transmembrane helix</keyword>
<keyword evidence="3 6" id="KW-0812">Transmembrane</keyword>
<dbReference type="InterPro" id="IPR001123">
    <property type="entry name" value="LeuE-type"/>
</dbReference>
<dbReference type="AlphaFoldDB" id="A0A4P8EDS1"/>
<evidence type="ECO:0000256" key="4">
    <source>
        <dbReference type="ARBA" id="ARBA00022989"/>
    </source>
</evidence>
<dbReference type="PANTHER" id="PTHR30086">
    <property type="entry name" value="ARGININE EXPORTER PROTEIN ARGO"/>
    <property type="match status" value="1"/>
</dbReference>
<keyword evidence="2" id="KW-1003">Cell membrane</keyword>
<evidence type="ECO:0000313" key="8">
    <source>
        <dbReference type="Proteomes" id="UP000298631"/>
    </source>
</evidence>
<dbReference type="GO" id="GO:0015171">
    <property type="term" value="F:amino acid transmembrane transporter activity"/>
    <property type="evidence" value="ECO:0007669"/>
    <property type="project" value="TreeGrafter"/>
</dbReference>
<dbReference type="GO" id="GO:0005886">
    <property type="term" value="C:plasma membrane"/>
    <property type="evidence" value="ECO:0007669"/>
    <property type="project" value="UniProtKB-SubCell"/>
</dbReference>
<keyword evidence="5 6" id="KW-0472">Membrane</keyword>
<evidence type="ECO:0000313" key="7">
    <source>
        <dbReference type="EMBL" id="QCO54976.1"/>
    </source>
</evidence>
<reference evidence="7 8" key="1">
    <citation type="submission" date="2019-05" db="EMBL/GenBank/DDBJ databases">
        <title>Pseudorhodobacter turbinis sp. nov., isolated from the gut of the Korean turban shell.</title>
        <authorList>
            <person name="Jeong Y.-S."/>
            <person name="Kang W.-R."/>
            <person name="Bae J.-W."/>
        </authorList>
    </citation>
    <scope>NUCLEOTIDE SEQUENCE [LARGE SCALE GENOMIC DNA]</scope>
    <source>
        <strain evidence="7 8">S12M18</strain>
    </source>
</reference>
<accession>A0A4P8EDS1</accession>
<feature type="transmembrane region" description="Helical" evidence="6">
    <location>
        <begin position="147"/>
        <end position="168"/>
    </location>
</feature>
<evidence type="ECO:0000256" key="5">
    <source>
        <dbReference type="ARBA" id="ARBA00023136"/>
    </source>
</evidence>
<feature type="transmembrane region" description="Helical" evidence="6">
    <location>
        <begin position="180"/>
        <end position="199"/>
    </location>
</feature>
<feature type="transmembrane region" description="Helical" evidence="6">
    <location>
        <begin position="114"/>
        <end position="135"/>
    </location>
</feature>
<evidence type="ECO:0000256" key="3">
    <source>
        <dbReference type="ARBA" id="ARBA00022692"/>
    </source>
</evidence>
<dbReference type="Pfam" id="PF01810">
    <property type="entry name" value="LysE"/>
    <property type="match status" value="1"/>
</dbReference>
<evidence type="ECO:0000256" key="6">
    <source>
        <dbReference type="SAM" id="Phobius"/>
    </source>
</evidence>
<feature type="transmembrane region" description="Helical" evidence="6">
    <location>
        <begin position="71"/>
        <end position="93"/>
    </location>
</feature>
<proteinExistence type="predicted"/>
<keyword evidence="8" id="KW-1185">Reference proteome</keyword>
<feature type="transmembrane region" description="Helical" evidence="6">
    <location>
        <begin position="6"/>
        <end position="27"/>
    </location>
</feature>
<dbReference type="Proteomes" id="UP000298631">
    <property type="component" value="Chromosome"/>
</dbReference>